<dbReference type="AlphaFoldDB" id="A0A392TJ61"/>
<name>A0A392TJ61_9FABA</name>
<evidence type="ECO:0000313" key="1">
    <source>
        <dbReference type="EMBL" id="MCI61002.1"/>
    </source>
</evidence>
<proteinExistence type="predicted"/>
<accession>A0A392TJ61</accession>
<dbReference type="Proteomes" id="UP000265520">
    <property type="component" value="Unassembled WGS sequence"/>
</dbReference>
<organism evidence="1 2">
    <name type="scientific">Trifolium medium</name>
    <dbReference type="NCBI Taxonomy" id="97028"/>
    <lineage>
        <taxon>Eukaryota</taxon>
        <taxon>Viridiplantae</taxon>
        <taxon>Streptophyta</taxon>
        <taxon>Embryophyta</taxon>
        <taxon>Tracheophyta</taxon>
        <taxon>Spermatophyta</taxon>
        <taxon>Magnoliopsida</taxon>
        <taxon>eudicotyledons</taxon>
        <taxon>Gunneridae</taxon>
        <taxon>Pentapetalae</taxon>
        <taxon>rosids</taxon>
        <taxon>fabids</taxon>
        <taxon>Fabales</taxon>
        <taxon>Fabaceae</taxon>
        <taxon>Papilionoideae</taxon>
        <taxon>50 kb inversion clade</taxon>
        <taxon>NPAAA clade</taxon>
        <taxon>Hologalegina</taxon>
        <taxon>IRL clade</taxon>
        <taxon>Trifolieae</taxon>
        <taxon>Trifolium</taxon>
    </lineage>
</organism>
<dbReference type="EMBL" id="LXQA010591834">
    <property type="protein sequence ID" value="MCI61002.1"/>
    <property type="molecule type" value="Genomic_DNA"/>
</dbReference>
<reference evidence="1 2" key="1">
    <citation type="journal article" date="2018" name="Front. Plant Sci.">
        <title>Red Clover (Trifolium pratense) and Zigzag Clover (T. medium) - A Picture of Genomic Similarities and Differences.</title>
        <authorList>
            <person name="Dluhosova J."/>
            <person name="Istvanek J."/>
            <person name="Nedelnik J."/>
            <person name="Repkova J."/>
        </authorList>
    </citation>
    <scope>NUCLEOTIDE SEQUENCE [LARGE SCALE GENOMIC DNA]</scope>
    <source>
        <strain evidence="2">cv. 10/8</strain>
        <tissue evidence="1">Leaf</tissue>
    </source>
</reference>
<comment type="caution">
    <text evidence="1">The sequence shown here is derived from an EMBL/GenBank/DDBJ whole genome shotgun (WGS) entry which is preliminary data.</text>
</comment>
<feature type="non-terminal residue" evidence="1">
    <location>
        <position position="19"/>
    </location>
</feature>
<sequence length="19" mass="1977">MIPSPSFAVKDISGVDGKE</sequence>
<protein>
    <submittedName>
        <fullName evidence="1">Uncharacterized protein</fullName>
    </submittedName>
</protein>
<keyword evidence="2" id="KW-1185">Reference proteome</keyword>
<evidence type="ECO:0000313" key="2">
    <source>
        <dbReference type="Proteomes" id="UP000265520"/>
    </source>
</evidence>